<gene>
    <name evidence="1" type="ORF">RhiirA1_473008</name>
</gene>
<dbReference type="Proteomes" id="UP000232688">
    <property type="component" value="Unassembled WGS sequence"/>
</dbReference>
<reference evidence="1 2" key="1">
    <citation type="submission" date="2017-10" db="EMBL/GenBank/DDBJ databases">
        <title>Extensive intraspecific genome diversity in a model arbuscular mycorrhizal fungus.</title>
        <authorList>
            <person name="Chen E.C.H."/>
            <person name="Morin E."/>
            <person name="Baudet D."/>
            <person name="Noel J."/>
            <person name="Ndikumana S."/>
            <person name="Charron P."/>
            <person name="St-Onge C."/>
            <person name="Giorgi J."/>
            <person name="Grigoriev I.V."/>
            <person name="Roux C."/>
            <person name="Martin F.M."/>
            <person name="Corradi N."/>
        </authorList>
    </citation>
    <scope>NUCLEOTIDE SEQUENCE [LARGE SCALE GENOMIC DNA]</scope>
    <source>
        <strain evidence="1 2">A1</strain>
    </source>
</reference>
<dbReference type="VEuPathDB" id="FungiDB:FUN_021056"/>
<name>A0A2N0R1E7_9GLOM</name>
<protein>
    <submittedName>
        <fullName evidence="1">Uncharacterized protein</fullName>
    </submittedName>
</protein>
<dbReference type="VEuPathDB" id="FungiDB:RhiirA1_473008"/>
<evidence type="ECO:0000313" key="1">
    <source>
        <dbReference type="EMBL" id="PKC57110.1"/>
    </source>
</evidence>
<sequence>MQVMPEVVFFNNRQYNPREGIPGLDILLVVVSIRMKFLAPQNSVIYDKRSLDFWHSLENFRHSLGVEYMISGFSLSGVCSIYFQLRRTGL</sequence>
<dbReference type="EMBL" id="LLXH01001922">
    <property type="protein sequence ID" value="PKC57110.1"/>
    <property type="molecule type" value="Genomic_DNA"/>
</dbReference>
<proteinExistence type="predicted"/>
<organism evidence="1 2">
    <name type="scientific">Rhizophagus irregularis</name>
    <dbReference type="NCBI Taxonomy" id="588596"/>
    <lineage>
        <taxon>Eukaryota</taxon>
        <taxon>Fungi</taxon>
        <taxon>Fungi incertae sedis</taxon>
        <taxon>Mucoromycota</taxon>
        <taxon>Glomeromycotina</taxon>
        <taxon>Glomeromycetes</taxon>
        <taxon>Glomerales</taxon>
        <taxon>Glomeraceae</taxon>
        <taxon>Rhizophagus</taxon>
    </lineage>
</organism>
<accession>A0A2N0R1E7</accession>
<reference evidence="1 2" key="2">
    <citation type="submission" date="2017-10" db="EMBL/GenBank/DDBJ databases">
        <title>Genome analyses suggest a sexual origin of heterokaryosis in a supposedly ancient asexual fungus.</title>
        <authorList>
            <person name="Corradi N."/>
            <person name="Sedzielewska K."/>
            <person name="Noel J."/>
            <person name="Charron P."/>
            <person name="Farinelli L."/>
            <person name="Marton T."/>
            <person name="Kruger M."/>
            <person name="Pelin A."/>
            <person name="Brachmann A."/>
            <person name="Corradi N."/>
        </authorList>
    </citation>
    <scope>NUCLEOTIDE SEQUENCE [LARGE SCALE GENOMIC DNA]</scope>
    <source>
        <strain evidence="1 2">A1</strain>
    </source>
</reference>
<dbReference type="AlphaFoldDB" id="A0A2N0R1E7"/>
<comment type="caution">
    <text evidence="1">The sequence shown here is derived from an EMBL/GenBank/DDBJ whole genome shotgun (WGS) entry which is preliminary data.</text>
</comment>
<evidence type="ECO:0000313" key="2">
    <source>
        <dbReference type="Proteomes" id="UP000232688"/>
    </source>
</evidence>